<dbReference type="AlphaFoldDB" id="A0A4R6YTK5"/>
<evidence type="ECO:0000256" key="1">
    <source>
        <dbReference type="SAM" id="MobiDB-lite"/>
    </source>
</evidence>
<feature type="region of interest" description="Disordered" evidence="1">
    <location>
        <begin position="665"/>
        <end position="685"/>
    </location>
</feature>
<dbReference type="EMBL" id="SNZH01000010">
    <property type="protein sequence ID" value="TDR41555.1"/>
    <property type="molecule type" value="Genomic_DNA"/>
</dbReference>
<dbReference type="Gene3D" id="2.60.40.10">
    <property type="entry name" value="Immunoglobulins"/>
    <property type="match status" value="1"/>
</dbReference>
<comment type="caution">
    <text evidence="3">The sequence shown here is derived from an EMBL/GenBank/DDBJ whole genome shotgun (WGS) entry which is preliminary data.</text>
</comment>
<accession>A0A4R6YTK5</accession>
<protein>
    <submittedName>
        <fullName evidence="3">Putative Ig domain-containing protein</fullName>
    </submittedName>
</protein>
<dbReference type="InterPro" id="IPR013783">
    <property type="entry name" value="Ig-like_fold"/>
</dbReference>
<keyword evidence="2" id="KW-0732">Signal</keyword>
<reference evidence="3 4" key="1">
    <citation type="submission" date="2019-03" db="EMBL/GenBank/DDBJ databases">
        <title>Genomic Encyclopedia of Type Strains, Phase IV (KMG-IV): sequencing the most valuable type-strain genomes for metagenomic binning, comparative biology and taxonomic classification.</title>
        <authorList>
            <person name="Goeker M."/>
        </authorList>
    </citation>
    <scope>NUCLEOTIDE SEQUENCE [LARGE SCALE GENOMIC DNA]</scope>
    <source>
        <strain evidence="3 4">DSM 21667</strain>
    </source>
</reference>
<organism evidence="3 4">
    <name type="scientific">Tahibacter aquaticus</name>
    <dbReference type="NCBI Taxonomy" id="520092"/>
    <lineage>
        <taxon>Bacteria</taxon>
        <taxon>Pseudomonadati</taxon>
        <taxon>Pseudomonadota</taxon>
        <taxon>Gammaproteobacteria</taxon>
        <taxon>Lysobacterales</taxon>
        <taxon>Rhodanobacteraceae</taxon>
        <taxon>Tahibacter</taxon>
    </lineage>
</organism>
<name>A0A4R6YTK5_9GAMM</name>
<evidence type="ECO:0000313" key="4">
    <source>
        <dbReference type="Proteomes" id="UP000295293"/>
    </source>
</evidence>
<sequence length="685" mass="70750">MKTTLSLLAASAALFSSAAGAQCPPANLSPSTVTNTNITQPITPVEFSVSGGGSYQYSADTLPAGLSLSSAGILSGTPTDVGTSLSRIVASDANGCVVTRTLPINIGTGACLSLTLGQVQLLDGAAASDFCVTSDAAASEYTVVPVSTAADASTLNVSTLGSNIVPVTGPPTPIAPDSLLAPLAAASVEDLHAERAADLPEFATAEQRTQSLIPPIPRGSVPPAVDQLIDIQVAPGCTGAMDMRKGRVEAISPVSTPAKPRLYMVQEVVEQPAGSGTYVPAVAGGFARQDFEVLRDAFDGLPPGITGSGSGTLGTLAMTGGRDAQIANFGEVTDIDSNGGVIVFFTKAMNELSPPASASFAGGAFDSRDLFAAASCPRSNEGEYVYMMVPDPTGAVNSNVRTISLVWGQTTRLLMHNYTHLVNASRRLYINSAPALEEGWLDEGLAWIAEEILFFNTSVGLNTRANIALADLTTGPNASRRVAAFNTYANPRFGGHRSFYLQNPTTSPLAGVRVGPLRRTPFAVAGVNDHEVRYLQDSVMGVFLRYASDRLGGSEATFFTALTNATTTGVTNLQAALGGADPNLWARDMAVASYTDDAVTGVTPAYTFQSWNYRSVFGGLGGYPLAVAPLSNGVAFTAGYGAGGGPRWLRFGIPAAQATPAILSQRESGSNPMPASSLTAVVRTK</sequence>
<dbReference type="RefSeq" id="WP_208113618.1">
    <property type="nucleotide sequence ID" value="NZ_SNZH01000010.1"/>
</dbReference>
<gene>
    <name evidence="3" type="ORF">DFR29_11037</name>
</gene>
<feature type="chain" id="PRO_5020809618" evidence="2">
    <location>
        <begin position="22"/>
        <end position="685"/>
    </location>
</feature>
<dbReference type="Proteomes" id="UP000295293">
    <property type="component" value="Unassembled WGS sequence"/>
</dbReference>
<keyword evidence="4" id="KW-1185">Reference proteome</keyword>
<evidence type="ECO:0000313" key="3">
    <source>
        <dbReference type="EMBL" id="TDR41555.1"/>
    </source>
</evidence>
<proteinExistence type="predicted"/>
<feature type="compositionally biased region" description="Polar residues" evidence="1">
    <location>
        <begin position="665"/>
        <end position="679"/>
    </location>
</feature>
<evidence type="ECO:0000256" key="2">
    <source>
        <dbReference type="SAM" id="SignalP"/>
    </source>
</evidence>
<feature type="signal peptide" evidence="2">
    <location>
        <begin position="1"/>
        <end position="21"/>
    </location>
</feature>